<evidence type="ECO:0000313" key="2">
    <source>
        <dbReference type="EMBL" id="GGR06543.1"/>
    </source>
</evidence>
<reference evidence="2 3" key="1">
    <citation type="journal article" date="2014" name="Int. J. Syst. Evol. Microbiol.">
        <title>Complete genome sequence of Corynebacterium casei LMG S-19264T (=DSM 44701T), isolated from a smear-ripened cheese.</title>
        <authorList>
            <consortium name="US DOE Joint Genome Institute (JGI-PGF)"/>
            <person name="Walter F."/>
            <person name="Albersmeier A."/>
            <person name="Kalinowski J."/>
            <person name="Ruckert C."/>
        </authorList>
    </citation>
    <scope>NUCLEOTIDE SEQUENCE [LARGE SCALE GENOMIC DNA]</scope>
    <source>
        <strain evidence="2 3">JCM 4205</strain>
    </source>
</reference>
<sequence length="122" mass="12992">MSSRGPSPWGSHPHDTTRTTHTHTPNVAAAATTVTSHRIARVIPYPPRSSGPVVPRAAPMVPDEDRARHALRRIEAAGSGPPEYGSGARLPEGDPETDPQGWFQGKRKSDGTPSSDRSILDG</sequence>
<evidence type="ECO:0000313" key="3">
    <source>
        <dbReference type="Proteomes" id="UP000642014"/>
    </source>
</evidence>
<dbReference type="AlphaFoldDB" id="A0AAV4KF36"/>
<organism evidence="2 3">
    <name type="scientific">Streptomyces cinereoruber</name>
    <dbReference type="NCBI Taxonomy" id="67260"/>
    <lineage>
        <taxon>Bacteria</taxon>
        <taxon>Bacillati</taxon>
        <taxon>Actinomycetota</taxon>
        <taxon>Actinomycetes</taxon>
        <taxon>Kitasatosporales</taxon>
        <taxon>Streptomycetaceae</taxon>
        <taxon>Streptomyces</taxon>
    </lineage>
</organism>
<proteinExistence type="predicted"/>
<feature type="compositionally biased region" description="Low complexity" evidence="1">
    <location>
        <begin position="22"/>
        <end position="35"/>
    </location>
</feature>
<protein>
    <recommendedName>
        <fullName evidence="4">ATP-grasp-modified RiPP</fullName>
    </recommendedName>
</protein>
<accession>A0AAV4KF36</accession>
<feature type="compositionally biased region" description="Basic and acidic residues" evidence="1">
    <location>
        <begin position="63"/>
        <end position="75"/>
    </location>
</feature>
<name>A0AAV4KF36_9ACTN</name>
<evidence type="ECO:0000256" key="1">
    <source>
        <dbReference type="SAM" id="MobiDB-lite"/>
    </source>
</evidence>
<dbReference type="EMBL" id="BMSJ01000001">
    <property type="protein sequence ID" value="GGR06543.1"/>
    <property type="molecule type" value="Genomic_DNA"/>
</dbReference>
<comment type="caution">
    <text evidence="2">The sequence shown here is derived from an EMBL/GenBank/DDBJ whole genome shotgun (WGS) entry which is preliminary data.</text>
</comment>
<feature type="region of interest" description="Disordered" evidence="1">
    <location>
        <begin position="1"/>
        <end position="122"/>
    </location>
</feature>
<gene>
    <name evidence="2" type="ORF">GCM10010497_04980</name>
</gene>
<evidence type="ECO:0008006" key="4">
    <source>
        <dbReference type="Google" id="ProtNLM"/>
    </source>
</evidence>
<dbReference type="Proteomes" id="UP000642014">
    <property type="component" value="Unassembled WGS sequence"/>
</dbReference>
<feature type="compositionally biased region" description="Polar residues" evidence="1">
    <location>
        <begin position="111"/>
        <end position="122"/>
    </location>
</feature>